<reference evidence="2" key="1">
    <citation type="journal article" date="2014" name="Int. J. Syst. Evol. Microbiol.">
        <title>Complete genome sequence of Corynebacterium casei LMG S-19264T (=DSM 44701T), isolated from a smear-ripened cheese.</title>
        <authorList>
            <consortium name="US DOE Joint Genome Institute (JGI-PGF)"/>
            <person name="Walter F."/>
            <person name="Albersmeier A."/>
            <person name="Kalinowski J."/>
            <person name="Ruckert C."/>
        </authorList>
    </citation>
    <scope>NUCLEOTIDE SEQUENCE</scope>
    <source>
        <strain evidence="2">VKM B-2484</strain>
    </source>
</reference>
<dbReference type="InterPro" id="IPR045708">
    <property type="entry name" value="DUF6064"/>
</dbReference>
<dbReference type="AlphaFoldDB" id="A0A9W6J918"/>
<sequence>MSEWWTYRLEDFLLFSPRIYWRLVEAQNAALWPLQLATTAAGLALILLILRRPGVARLWTGLVLGLLWAFVAWSFLLQRYEPINWAMAYAVPAFFAQALMLLGAAALPGGPAFGRRDAIGATGLALALAGLALYPVLPLVASRRLASAEVFGLAPDPTAVVTLGLLLAARGRWLAVLLPIPLLWCLFSGLTLRAMDEGQAWLLFAAAALVLLLAVLRLIPRGSRGDTPRAGA</sequence>
<reference evidence="2" key="2">
    <citation type="submission" date="2023-01" db="EMBL/GenBank/DDBJ databases">
        <authorList>
            <person name="Sun Q."/>
            <person name="Evtushenko L."/>
        </authorList>
    </citation>
    <scope>NUCLEOTIDE SEQUENCE</scope>
    <source>
        <strain evidence="2">VKM B-2484</strain>
    </source>
</reference>
<keyword evidence="1" id="KW-0812">Transmembrane</keyword>
<evidence type="ECO:0008006" key="4">
    <source>
        <dbReference type="Google" id="ProtNLM"/>
    </source>
</evidence>
<dbReference type="RefSeq" id="WP_213372767.1">
    <property type="nucleotide sequence ID" value="NZ_BSFJ01000005.1"/>
</dbReference>
<keyword evidence="1" id="KW-1133">Transmembrane helix</keyword>
<accession>A0A9W6J918</accession>
<protein>
    <recommendedName>
        <fullName evidence="4">MFS transporter permease</fullName>
    </recommendedName>
</protein>
<proteinExistence type="predicted"/>
<feature type="transmembrane region" description="Helical" evidence="1">
    <location>
        <begin position="174"/>
        <end position="194"/>
    </location>
</feature>
<evidence type="ECO:0000313" key="3">
    <source>
        <dbReference type="Proteomes" id="UP001143370"/>
    </source>
</evidence>
<keyword evidence="3" id="KW-1185">Reference proteome</keyword>
<feature type="transmembrane region" description="Helical" evidence="1">
    <location>
        <begin position="200"/>
        <end position="219"/>
    </location>
</feature>
<evidence type="ECO:0000313" key="2">
    <source>
        <dbReference type="EMBL" id="GLK71510.1"/>
    </source>
</evidence>
<organism evidence="2 3">
    <name type="scientific">Ancylobacter dichloromethanicus</name>
    <dbReference type="NCBI Taxonomy" id="518825"/>
    <lineage>
        <taxon>Bacteria</taxon>
        <taxon>Pseudomonadati</taxon>
        <taxon>Pseudomonadota</taxon>
        <taxon>Alphaproteobacteria</taxon>
        <taxon>Hyphomicrobiales</taxon>
        <taxon>Xanthobacteraceae</taxon>
        <taxon>Ancylobacter</taxon>
    </lineage>
</organism>
<feature type="transmembrane region" description="Helical" evidence="1">
    <location>
        <begin position="83"/>
        <end position="107"/>
    </location>
</feature>
<gene>
    <name evidence="2" type="ORF">GCM10017643_16250</name>
</gene>
<comment type="caution">
    <text evidence="2">The sequence shown here is derived from an EMBL/GenBank/DDBJ whole genome shotgun (WGS) entry which is preliminary data.</text>
</comment>
<dbReference type="Pfam" id="PF19540">
    <property type="entry name" value="DUF6064"/>
    <property type="match status" value="1"/>
</dbReference>
<feature type="transmembrane region" description="Helical" evidence="1">
    <location>
        <begin position="119"/>
        <end position="140"/>
    </location>
</feature>
<feature type="transmembrane region" description="Helical" evidence="1">
    <location>
        <begin position="30"/>
        <end position="50"/>
    </location>
</feature>
<evidence type="ECO:0000256" key="1">
    <source>
        <dbReference type="SAM" id="Phobius"/>
    </source>
</evidence>
<name>A0A9W6J918_9HYPH</name>
<dbReference type="Proteomes" id="UP001143370">
    <property type="component" value="Unassembled WGS sequence"/>
</dbReference>
<feature type="transmembrane region" description="Helical" evidence="1">
    <location>
        <begin position="57"/>
        <end position="77"/>
    </location>
</feature>
<dbReference type="EMBL" id="BSFJ01000005">
    <property type="protein sequence ID" value="GLK71510.1"/>
    <property type="molecule type" value="Genomic_DNA"/>
</dbReference>
<keyword evidence="1" id="KW-0472">Membrane</keyword>